<dbReference type="RefSeq" id="WP_146624156.1">
    <property type="nucleotide sequence ID" value="NZ_BJCC01000038.1"/>
</dbReference>
<evidence type="ECO:0000313" key="2">
    <source>
        <dbReference type="Proteomes" id="UP000290567"/>
    </source>
</evidence>
<comment type="caution">
    <text evidence="1">The sequence shown here is derived from an EMBL/GenBank/DDBJ whole genome shotgun (WGS) entry which is preliminary data.</text>
</comment>
<protein>
    <submittedName>
        <fullName evidence="1">Uncharacterized protein</fullName>
    </submittedName>
</protein>
<dbReference type="AlphaFoldDB" id="A0A4P5PD21"/>
<dbReference type="Proteomes" id="UP000290567">
    <property type="component" value="Unassembled WGS sequence"/>
</dbReference>
<name>A0A4P5PD21_9ENTE</name>
<accession>A0A4P5PD21</accession>
<organism evidence="1 2">
    <name type="scientific">Enterococcus florum</name>
    <dbReference type="NCBI Taxonomy" id="2480627"/>
    <lineage>
        <taxon>Bacteria</taxon>
        <taxon>Bacillati</taxon>
        <taxon>Bacillota</taxon>
        <taxon>Bacilli</taxon>
        <taxon>Lactobacillales</taxon>
        <taxon>Enterococcaceae</taxon>
        <taxon>Enterococcus</taxon>
    </lineage>
</organism>
<proteinExistence type="predicted"/>
<reference evidence="2" key="1">
    <citation type="submission" date="2019-02" db="EMBL/GenBank/DDBJ databases">
        <title>Draft genome sequence of Enterococcus sp. Gos25-1.</title>
        <authorList>
            <person name="Tanaka N."/>
            <person name="Shiwa Y."/>
            <person name="Fujita N."/>
        </authorList>
    </citation>
    <scope>NUCLEOTIDE SEQUENCE [LARGE SCALE GENOMIC DNA]</scope>
    <source>
        <strain evidence="2">Gos25-1</strain>
    </source>
</reference>
<keyword evidence="2" id="KW-1185">Reference proteome</keyword>
<evidence type="ECO:0000313" key="1">
    <source>
        <dbReference type="EMBL" id="GCF95786.1"/>
    </source>
</evidence>
<dbReference type="OrthoDB" id="8704087at2"/>
<dbReference type="EMBL" id="BJCC01000038">
    <property type="protein sequence ID" value="GCF95786.1"/>
    <property type="molecule type" value="Genomic_DNA"/>
</dbReference>
<sequence>MLETLFVYIDTTSNAVLSKGLSPIDFTEGIVHHPEHLLLLDPAAEAGEFDTHSGLRSISGAHAVAQFFKNRHFSQSTTNKWIDFKDPALLKELTPLEISELLYFGHMRTHLHSPFFYKLQNNFVYFNLGSETLRVYYRYLDEFYRILANKITRITLEKVNDRRSFFRKGASVARLEGDILKELYPYFQEGAVFCFSHAELDGRTYRLPIYLSDEKGWRKHQPSFKQDQKIATLLYDTARQSWSLEMETDDFAFSFR</sequence>
<gene>
    <name evidence="1" type="ORF">NRIC_36770</name>
</gene>